<dbReference type="Pfam" id="PF00226">
    <property type="entry name" value="DnaJ"/>
    <property type="match status" value="1"/>
</dbReference>
<evidence type="ECO:0000313" key="5">
    <source>
        <dbReference type="Proteomes" id="UP000706124"/>
    </source>
</evidence>
<feature type="transmembrane region" description="Helical" evidence="2">
    <location>
        <begin position="168"/>
        <end position="186"/>
    </location>
</feature>
<gene>
    <name evidence="4" type="ORF">E4U60_006316</name>
</gene>
<dbReference type="EMBL" id="SRPO01000060">
    <property type="protein sequence ID" value="KAG5944077.1"/>
    <property type="molecule type" value="Genomic_DNA"/>
</dbReference>
<keyword evidence="1" id="KW-0143">Chaperone</keyword>
<dbReference type="InterPro" id="IPR051948">
    <property type="entry name" value="Hsp70_co-chaperone_J-domain"/>
</dbReference>
<dbReference type="InterPro" id="IPR001623">
    <property type="entry name" value="DnaJ_domain"/>
</dbReference>
<comment type="caution">
    <text evidence="4">The sequence shown here is derived from an EMBL/GenBank/DDBJ whole genome shotgun (WGS) entry which is preliminary data.</text>
</comment>
<dbReference type="OrthoDB" id="436519at2759"/>
<evidence type="ECO:0000313" key="4">
    <source>
        <dbReference type="EMBL" id="KAG5944077.1"/>
    </source>
</evidence>
<keyword evidence="2" id="KW-1133">Transmembrane helix</keyword>
<dbReference type="SUPFAM" id="SSF46565">
    <property type="entry name" value="Chaperone J-domain"/>
    <property type="match status" value="1"/>
</dbReference>
<accession>A0A9P7MFW4</accession>
<keyword evidence="2" id="KW-0812">Transmembrane</keyword>
<feature type="transmembrane region" description="Helical" evidence="2">
    <location>
        <begin position="193"/>
        <end position="214"/>
    </location>
</feature>
<sequence>MAALISLIGWTFLPDLVSSFAQSIYYGVTIRAGDPKPASGSPKYALHRRRIQILVITAYLIYTIYEADHELGSLSSFYADLSVPITATDREIKSRFRRLAAVHHPDKTGSEAAAASAAYFIHLKLASDTLQDAAKRFAYERFGNAIFSWEQCVTIRDYVSQGVLYNILPHYAMAAAMIYIVGLFGYMEFGRFYRWLILMTLCLVEVHTVTRAGFPPFLNVVNAMVSTLMRRPPYLPFQFIALLRKLTLTMYIAMSQLGPLLVPESQSKTSPDKTGGDNEQAVNESLATLETLSKQLDADTGRLMDMEVAPFKGDAAAVDRLRDQMREWLVQNTIRADPLVRDALRAALKTTRKQGPAGAYR</sequence>
<dbReference type="GO" id="GO:0005783">
    <property type="term" value="C:endoplasmic reticulum"/>
    <property type="evidence" value="ECO:0007669"/>
    <property type="project" value="TreeGrafter"/>
</dbReference>
<dbReference type="PROSITE" id="PS50076">
    <property type="entry name" value="DNAJ_2"/>
    <property type="match status" value="1"/>
</dbReference>
<dbReference type="PRINTS" id="PR00625">
    <property type="entry name" value="JDOMAIN"/>
</dbReference>
<dbReference type="Gene3D" id="1.10.287.110">
    <property type="entry name" value="DnaJ domain"/>
    <property type="match status" value="1"/>
</dbReference>
<dbReference type="GO" id="GO:0036503">
    <property type="term" value="P:ERAD pathway"/>
    <property type="evidence" value="ECO:0007669"/>
    <property type="project" value="TreeGrafter"/>
</dbReference>
<protein>
    <recommendedName>
        <fullName evidence="3">J domain-containing protein</fullName>
    </recommendedName>
</protein>
<dbReference type="GO" id="GO:0051787">
    <property type="term" value="F:misfolded protein binding"/>
    <property type="evidence" value="ECO:0007669"/>
    <property type="project" value="TreeGrafter"/>
</dbReference>
<dbReference type="Proteomes" id="UP000706124">
    <property type="component" value="Unassembled WGS sequence"/>
</dbReference>
<dbReference type="PANTHER" id="PTHR44360:SF1">
    <property type="entry name" value="DNAJ HOMOLOG SUBFAMILY B MEMBER 9"/>
    <property type="match status" value="1"/>
</dbReference>
<proteinExistence type="predicted"/>
<dbReference type="AlphaFoldDB" id="A0A9P7MFW4"/>
<reference evidence="4 5" key="1">
    <citation type="journal article" date="2020" name="bioRxiv">
        <title>Whole genome comparisons of ergot fungi reveals the divergence and evolution of species within the genus Claviceps are the result of varying mechanisms driving genome evolution and host range expansion.</title>
        <authorList>
            <person name="Wyka S.A."/>
            <person name="Mondo S.J."/>
            <person name="Liu M."/>
            <person name="Dettman J."/>
            <person name="Nalam V."/>
            <person name="Broders K.D."/>
        </authorList>
    </citation>
    <scope>NUCLEOTIDE SEQUENCE [LARGE SCALE GENOMIC DNA]</scope>
    <source>
        <strain evidence="4 5">CCC 1485</strain>
    </source>
</reference>
<evidence type="ECO:0000256" key="2">
    <source>
        <dbReference type="SAM" id="Phobius"/>
    </source>
</evidence>
<dbReference type="SMART" id="SM00271">
    <property type="entry name" value="DnaJ"/>
    <property type="match status" value="1"/>
</dbReference>
<keyword evidence="5" id="KW-1185">Reference proteome</keyword>
<name>A0A9P7MFW4_9HYPO</name>
<dbReference type="PANTHER" id="PTHR44360">
    <property type="entry name" value="DNAJ HOMOLOG SUBFAMILY B MEMBER 9"/>
    <property type="match status" value="1"/>
</dbReference>
<organism evidence="4 5">
    <name type="scientific">Claviceps pazoutovae</name>
    <dbReference type="NCBI Taxonomy" id="1649127"/>
    <lineage>
        <taxon>Eukaryota</taxon>
        <taxon>Fungi</taxon>
        <taxon>Dikarya</taxon>
        <taxon>Ascomycota</taxon>
        <taxon>Pezizomycotina</taxon>
        <taxon>Sordariomycetes</taxon>
        <taxon>Hypocreomycetidae</taxon>
        <taxon>Hypocreales</taxon>
        <taxon>Clavicipitaceae</taxon>
        <taxon>Claviceps</taxon>
    </lineage>
</organism>
<keyword evidence="2" id="KW-0472">Membrane</keyword>
<evidence type="ECO:0000259" key="3">
    <source>
        <dbReference type="PROSITE" id="PS50076"/>
    </source>
</evidence>
<dbReference type="InterPro" id="IPR036869">
    <property type="entry name" value="J_dom_sf"/>
</dbReference>
<dbReference type="CDD" id="cd06257">
    <property type="entry name" value="DnaJ"/>
    <property type="match status" value="1"/>
</dbReference>
<evidence type="ECO:0000256" key="1">
    <source>
        <dbReference type="ARBA" id="ARBA00023186"/>
    </source>
</evidence>
<feature type="domain" description="J" evidence="3">
    <location>
        <begin position="76"/>
        <end position="143"/>
    </location>
</feature>
<dbReference type="GO" id="GO:0051087">
    <property type="term" value="F:protein-folding chaperone binding"/>
    <property type="evidence" value="ECO:0007669"/>
    <property type="project" value="TreeGrafter"/>
</dbReference>